<comment type="caution">
    <text evidence="3">The sequence shown here is derived from an EMBL/GenBank/DDBJ whole genome shotgun (WGS) entry which is preliminary data.</text>
</comment>
<organism evidence="3 4">
    <name type="scientific">Zalerion maritima</name>
    <dbReference type="NCBI Taxonomy" id="339359"/>
    <lineage>
        <taxon>Eukaryota</taxon>
        <taxon>Fungi</taxon>
        <taxon>Dikarya</taxon>
        <taxon>Ascomycota</taxon>
        <taxon>Pezizomycotina</taxon>
        <taxon>Sordariomycetes</taxon>
        <taxon>Lulworthiomycetidae</taxon>
        <taxon>Lulworthiales</taxon>
        <taxon>Lulworthiaceae</taxon>
        <taxon>Zalerion</taxon>
    </lineage>
</organism>
<dbReference type="GO" id="GO:0004672">
    <property type="term" value="F:protein kinase activity"/>
    <property type="evidence" value="ECO:0007669"/>
    <property type="project" value="InterPro"/>
</dbReference>
<name>A0AAD5RFW7_9PEZI</name>
<feature type="compositionally biased region" description="Acidic residues" evidence="1">
    <location>
        <begin position="26"/>
        <end position="36"/>
    </location>
</feature>
<evidence type="ECO:0000259" key="2">
    <source>
        <dbReference type="PROSITE" id="PS50011"/>
    </source>
</evidence>
<dbReference type="InterPro" id="IPR011009">
    <property type="entry name" value="Kinase-like_dom_sf"/>
</dbReference>
<evidence type="ECO:0000313" key="3">
    <source>
        <dbReference type="EMBL" id="KAJ2892344.1"/>
    </source>
</evidence>
<feature type="compositionally biased region" description="Polar residues" evidence="1">
    <location>
        <begin position="1"/>
        <end position="11"/>
    </location>
</feature>
<dbReference type="PROSITE" id="PS50011">
    <property type="entry name" value="PROTEIN_KINASE_DOM"/>
    <property type="match status" value="1"/>
</dbReference>
<dbReference type="SUPFAM" id="SSF56112">
    <property type="entry name" value="Protein kinase-like (PK-like)"/>
    <property type="match status" value="1"/>
</dbReference>
<protein>
    <recommendedName>
        <fullName evidence="2">Protein kinase domain-containing protein</fullName>
    </recommendedName>
</protein>
<gene>
    <name evidence="3" type="ORF">MKZ38_009953</name>
</gene>
<feature type="domain" description="Protein kinase" evidence="2">
    <location>
        <begin position="1"/>
        <end position="136"/>
    </location>
</feature>
<dbReference type="AlphaFoldDB" id="A0AAD5RFW7"/>
<dbReference type="InterPro" id="IPR000719">
    <property type="entry name" value="Prot_kinase_dom"/>
</dbReference>
<feature type="region of interest" description="Disordered" evidence="1">
    <location>
        <begin position="1"/>
        <end position="36"/>
    </location>
</feature>
<evidence type="ECO:0000256" key="1">
    <source>
        <dbReference type="SAM" id="MobiDB-lite"/>
    </source>
</evidence>
<reference evidence="3" key="1">
    <citation type="submission" date="2022-07" db="EMBL/GenBank/DDBJ databases">
        <title>Draft genome sequence of Zalerion maritima ATCC 34329, a (micro)plastics degrading marine fungus.</title>
        <authorList>
            <person name="Paco A."/>
            <person name="Goncalves M.F.M."/>
            <person name="Rocha-Santos T.A.P."/>
            <person name="Alves A."/>
        </authorList>
    </citation>
    <scope>NUCLEOTIDE SEQUENCE</scope>
    <source>
        <strain evidence="3">ATCC 34329</strain>
    </source>
</reference>
<dbReference type="Proteomes" id="UP001201980">
    <property type="component" value="Unassembled WGS sequence"/>
</dbReference>
<sequence length="136" mass="15547">MHRGGRSSSLGDSPGEYEPSGTSSASDEDNVSDNVSEDYGCDIEYQVHTARLYRPSRTLLSMHRDTEPRNLLYDSGTCNLMIVDFEWAEICERRLLGPISPSVQNRERERGSWKQEEDEFVKELQDIARQVSLCAW</sequence>
<proteinExistence type="predicted"/>
<dbReference type="EMBL" id="JAKWBI020000829">
    <property type="protein sequence ID" value="KAJ2892344.1"/>
    <property type="molecule type" value="Genomic_DNA"/>
</dbReference>
<keyword evidence="4" id="KW-1185">Reference proteome</keyword>
<evidence type="ECO:0000313" key="4">
    <source>
        <dbReference type="Proteomes" id="UP001201980"/>
    </source>
</evidence>
<accession>A0AAD5RFW7</accession>
<dbReference type="GO" id="GO:0005524">
    <property type="term" value="F:ATP binding"/>
    <property type="evidence" value="ECO:0007669"/>
    <property type="project" value="InterPro"/>
</dbReference>